<dbReference type="Proteomes" id="UP001311232">
    <property type="component" value="Unassembled WGS sequence"/>
</dbReference>
<proteinExistence type="predicted"/>
<reference evidence="1 2" key="1">
    <citation type="submission" date="2021-06" db="EMBL/GenBank/DDBJ databases">
        <authorList>
            <person name="Palmer J.M."/>
        </authorList>
    </citation>
    <scope>NUCLEOTIDE SEQUENCE [LARGE SCALE GENOMIC DNA]</scope>
    <source>
        <strain evidence="1 2">MEX-2019</strain>
        <tissue evidence="1">Muscle</tissue>
    </source>
</reference>
<accession>A0AAV9QX19</accession>
<name>A0AAV9QX19_9TELE</name>
<dbReference type="AlphaFoldDB" id="A0AAV9QX19"/>
<gene>
    <name evidence="1" type="ORF">CRENBAI_002778</name>
</gene>
<evidence type="ECO:0000313" key="2">
    <source>
        <dbReference type="Proteomes" id="UP001311232"/>
    </source>
</evidence>
<keyword evidence="2" id="KW-1185">Reference proteome</keyword>
<protein>
    <submittedName>
        <fullName evidence="1">Uncharacterized protein</fullName>
    </submittedName>
</protein>
<sequence length="90" mass="9516">MDMCLMSSDGSAFLINTAGMFSYVEAVTLGEPSEGANLRYDGRGTFELRPFLVPHSVEILQNPGSSPALSAPQLTPQLCLQGSLPSAVNI</sequence>
<comment type="caution">
    <text evidence="1">The sequence shown here is derived from an EMBL/GenBank/DDBJ whole genome shotgun (WGS) entry which is preliminary data.</text>
</comment>
<organism evidence="1 2">
    <name type="scientific">Crenichthys baileyi</name>
    <name type="common">White River springfish</name>
    <dbReference type="NCBI Taxonomy" id="28760"/>
    <lineage>
        <taxon>Eukaryota</taxon>
        <taxon>Metazoa</taxon>
        <taxon>Chordata</taxon>
        <taxon>Craniata</taxon>
        <taxon>Vertebrata</taxon>
        <taxon>Euteleostomi</taxon>
        <taxon>Actinopterygii</taxon>
        <taxon>Neopterygii</taxon>
        <taxon>Teleostei</taxon>
        <taxon>Neoteleostei</taxon>
        <taxon>Acanthomorphata</taxon>
        <taxon>Ovalentaria</taxon>
        <taxon>Atherinomorphae</taxon>
        <taxon>Cyprinodontiformes</taxon>
        <taxon>Goodeidae</taxon>
        <taxon>Crenichthys</taxon>
    </lineage>
</organism>
<evidence type="ECO:0000313" key="1">
    <source>
        <dbReference type="EMBL" id="KAK5601221.1"/>
    </source>
</evidence>
<dbReference type="EMBL" id="JAHHUM010002704">
    <property type="protein sequence ID" value="KAK5601221.1"/>
    <property type="molecule type" value="Genomic_DNA"/>
</dbReference>